<feature type="domain" description="HMA" evidence="1">
    <location>
        <begin position="4"/>
        <end position="58"/>
    </location>
</feature>
<sequence length="68" mass="7311">MLRFRISNMGCGGCAKGVAAALREVDPIAQTTFDLDAREVRIATALTDADRFDAALRASGWKSERLPG</sequence>
<dbReference type="InterPro" id="IPR006121">
    <property type="entry name" value="HMA_dom"/>
</dbReference>
<proteinExistence type="predicted"/>
<evidence type="ECO:0000259" key="1">
    <source>
        <dbReference type="Pfam" id="PF00403"/>
    </source>
</evidence>
<dbReference type="SUPFAM" id="SSF55008">
    <property type="entry name" value="HMA, heavy metal-associated domain"/>
    <property type="match status" value="1"/>
</dbReference>
<comment type="caution">
    <text evidence="2">The sequence shown here is derived from an EMBL/GenBank/DDBJ whole genome shotgun (WGS) entry which is preliminary data.</text>
</comment>
<dbReference type="EMBL" id="JAHYBZ010000017">
    <property type="protein sequence ID" value="MBW6401933.1"/>
    <property type="molecule type" value="Genomic_DNA"/>
</dbReference>
<dbReference type="CDD" id="cd00371">
    <property type="entry name" value="HMA"/>
    <property type="match status" value="1"/>
</dbReference>
<dbReference type="Proteomes" id="UP001196565">
    <property type="component" value="Unassembled WGS sequence"/>
</dbReference>
<protein>
    <submittedName>
        <fullName evidence="2">Heavy-metal-associated domain-containing protein</fullName>
    </submittedName>
</protein>
<evidence type="ECO:0000313" key="2">
    <source>
        <dbReference type="EMBL" id="MBW6401933.1"/>
    </source>
</evidence>
<organism evidence="2 3">
    <name type="scientific">Roseomonas alba</name>
    <dbReference type="NCBI Taxonomy" id="2846776"/>
    <lineage>
        <taxon>Bacteria</taxon>
        <taxon>Pseudomonadati</taxon>
        <taxon>Pseudomonadota</taxon>
        <taxon>Alphaproteobacteria</taxon>
        <taxon>Acetobacterales</taxon>
        <taxon>Roseomonadaceae</taxon>
        <taxon>Roseomonas</taxon>
    </lineage>
</organism>
<dbReference type="Pfam" id="PF00403">
    <property type="entry name" value="HMA"/>
    <property type="match status" value="1"/>
</dbReference>
<keyword evidence="3" id="KW-1185">Reference proteome</keyword>
<reference evidence="2 3" key="1">
    <citation type="submission" date="2021-07" db="EMBL/GenBank/DDBJ databases">
        <authorList>
            <person name="So Y."/>
        </authorList>
    </citation>
    <scope>NUCLEOTIDE SEQUENCE [LARGE SCALE GENOMIC DNA]</scope>
    <source>
        <strain evidence="2 3">HJA6</strain>
    </source>
</reference>
<dbReference type="RefSeq" id="WP_219766801.1">
    <property type="nucleotide sequence ID" value="NZ_JAHYBZ010000017.1"/>
</dbReference>
<accession>A0ABS7AID4</accession>
<gene>
    <name evidence="2" type="ORF">KPL78_29070</name>
</gene>
<evidence type="ECO:0000313" key="3">
    <source>
        <dbReference type="Proteomes" id="UP001196565"/>
    </source>
</evidence>
<dbReference type="Gene3D" id="3.30.70.100">
    <property type="match status" value="1"/>
</dbReference>
<dbReference type="InterPro" id="IPR036163">
    <property type="entry name" value="HMA_dom_sf"/>
</dbReference>
<name>A0ABS7AID4_9PROT</name>